<evidence type="ECO:0000313" key="2">
    <source>
        <dbReference type="Proteomes" id="UP000828390"/>
    </source>
</evidence>
<proteinExistence type="predicted"/>
<gene>
    <name evidence="1" type="ORF">DPMN_127396</name>
</gene>
<accession>A0A9D4GXQ8</accession>
<dbReference type="Proteomes" id="UP000828390">
    <property type="component" value="Unassembled WGS sequence"/>
</dbReference>
<reference evidence="1" key="2">
    <citation type="submission" date="2020-11" db="EMBL/GenBank/DDBJ databases">
        <authorList>
            <person name="McCartney M.A."/>
            <person name="Auch B."/>
            <person name="Kono T."/>
            <person name="Mallez S."/>
            <person name="Becker A."/>
            <person name="Gohl D.M."/>
            <person name="Silverstein K.A.T."/>
            <person name="Koren S."/>
            <person name="Bechman K.B."/>
            <person name="Herman A."/>
            <person name="Abrahante J.E."/>
            <person name="Garbe J."/>
        </authorList>
    </citation>
    <scope>NUCLEOTIDE SEQUENCE</scope>
    <source>
        <strain evidence="1">Duluth1</strain>
        <tissue evidence="1">Whole animal</tissue>
    </source>
</reference>
<comment type="caution">
    <text evidence="1">The sequence shown here is derived from an EMBL/GenBank/DDBJ whole genome shotgun (WGS) entry which is preliminary data.</text>
</comment>
<sequence length="100" mass="11192">MYNQYPCIVTIPVTGAYIFAFSLEYYHTGPHVVPHVVASLKVDGVNQVDDVVNRGTESSKLLPRQLCHLDEVSVYGWKLTRMDRSTTGMRNVGQPSPVHC</sequence>
<organism evidence="1 2">
    <name type="scientific">Dreissena polymorpha</name>
    <name type="common">Zebra mussel</name>
    <name type="synonym">Mytilus polymorpha</name>
    <dbReference type="NCBI Taxonomy" id="45954"/>
    <lineage>
        <taxon>Eukaryota</taxon>
        <taxon>Metazoa</taxon>
        <taxon>Spiralia</taxon>
        <taxon>Lophotrochozoa</taxon>
        <taxon>Mollusca</taxon>
        <taxon>Bivalvia</taxon>
        <taxon>Autobranchia</taxon>
        <taxon>Heteroconchia</taxon>
        <taxon>Euheterodonta</taxon>
        <taxon>Imparidentia</taxon>
        <taxon>Neoheterodontei</taxon>
        <taxon>Myida</taxon>
        <taxon>Dreissenoidea</taxon>
        <taxon>Dreissenidae</taxon>
        <taxon>Dreissena</taxon>
    </lineage>
</organism>
<reference evidence="1" key="1">
    <citation type="journal article" date="2019" name="bioRxiv">
        <title>The Genome of the Zebra Mussel, Dreissena polymorpha: A Resource for Invasive Species Research.</title>
        <authorList>
            <person name="McCartney M.A."/>
            <person name="Auch B."/>
            <person name="Kono T."/>
            <person name="Mallez S."/>
            <person name="Zhang Y."/>
            <person name="Obille A."/>
            <person name="Becker A."/>
            <person name="Abrahante J.E."/>
            <person name="Garbe J."/>
            <person name="Badalamenti J.P."/>
            <person name="Herman A."/>
            <person name="Mangelson H."/>
            <person name="Liachko I."/>
            <person name="Sullivan S."/>
            <person name="Sone E.D."/>
            <person name="Koren S."/>
            <person name="Silverstein K.A.T."/>
            <person name="Beckman K.B."/>
            <person name="Gohl D.M."/>
        </authorList>
    </citation>
    <scope>NUCLEOTIDE SEQUENCE</scope>
    <source>
        <strain evidence="1">Duluth1</strain>
        <tissue evidence="1">Whole animal</tissue>
    </source>
</reference>
<dbReference type="EMBL" id="JAIWYP010000005">
    <property type="protein sequence ID" value="KAH3825519.1"/>
    <property type="molecule type" value="Genomic_DNA"/>
</dbReference>
<evidence type="ECO:0008006" key="3">
    <source>
        <dbReference type="Google" id="ProtNLM"/>
    </source>
</evidence>
<name>A0A9D4GXQ8_DREPO</name>
<dbReference type="AlphaFoldDB" id="A0A9D4GXQ8"/>
<protein>
    <recommendedName>
        <fullName evidence="3">C1q domain-containing protein</fullName>
    </recommendedName>
</protein>
<keyword evidence="2" id="KW-1185">Reference proteome</keyword>
<evidence type="ECO:0000313" key="1">
    <source>
        <dbReference type="EMBL" id="KAH3825519.1"/>
    </source>
</evidence>